<comment type="caution">
    <text evidence="2">The sequence shown here is derived from an EMBL/GenBank/DDBJ whole genome shotgun (WGS) entry which is preliminary data.</text>
</comment>
<feature type="compositionally biased region" description="Polar residues" evidence="1">
    <location>
        <begin position="135"/>
        <end position="145"/>
    </location>
</feature>
<reference evidence="2" key="1">
    <citation type="journal article" date="2023" name="Plant J.">
        <title>Genome sequences and population genomics provide insights into the demographic history, inbreeding, and mutation load of two 'living fossil' tree species of Dipteronia.</title>
        <authorList>
            <person name="Feng Y."/>
            <person name="Comes H.P."/>
            <person name="Chen J."/>
            <person name="Zhu S."/>
            <person name="Lu R."/>
            <person name="Zhang X."/>
            <person name="Li P."/>
            <person name="Qiu J."/>
            <person name="Olsen K.M."/>
            <person name="Qiu Y."/>
        </authorList>
    </citation>
    <scope>NUCLEOTIDE SEQUENCE</scope>
    <source>
        <strain evidence="2">KIB01</strain>
    </source>
</reference>
<gene>
    <name evidence="2" type="ORF">Ddye_029903</name>
</gene>
<name>A0AAD9TFN0_9ROSI</name>
<sequence>MPQRLSTRYQSDQTRLENRKPDPSDSPPPLLSSATPTTRINSSPHTNRILYRPISLPRHLYCHLRPREVRRRELLPGTKFQEFRDPQPPPISPHIEINHNDNPHPKSKSTNHFHHPQSKSSKIEIPKSKSTKSTNLNRNQPKPLT</sequence>
<evidence type="ECO:0000256" key="1">
    <source>
        <dbReference type="SAM" id="MobiDB-lite"/>
    </source>
</evidence>
<keyword evidence="3" id="KW-1185">Reference proteome</keyword>
<feature type="region of interest" description="Disordered" evidence="1">
    <location>
        <begin position="1"/>
        <end position="48"/>
    </location>
</feature>
<feature type="compositionally biased region" description="Basic and acidic residues" evidence="1">
    <location>
        <begin position="14"/>
        <end position="23"/>
    </location>
</feature>
<dbReference type="Proteomes" id="UP001280121">
    <property type="component" value="Unassembled WGS sequence"/>
</dbReference>
<dbReference type="AlphaFoldDB" id="A0AAD9TFN0"/>
<accession>A0AAD9TFN0</accession>
<feature type="compositionally biased region" description="Basic residues" evidence="1">
    <location>
        <begin position="105"/>
        <end position="117"/>
    </location>
</feature>
<evidence type="ECO:0000313" key="3">
    <source>
        <dbReference type="Proteomes" id="UP001280121"/>
    </source>
</evidence>
<protein>
    <submittedName>
        <fullName evidence="2">Uncharacterized protein</fullName>
    </submittedName>
</protein>
<organism evidence="2 3">
    <name type="scientific">Dipteronia dyeriana</name>
    <dbReference type="NCBI Taxonomy" id="168575"/>
    <lineage>
        <taxon>Eukaryota</taxon>
        <taxon>Viridiplantae</taxon>
        <taxon>Streptophyta</taxon>
        <taxon>Embryophyta</taxon>
        <taxon>Tracheophyta</taxon>
        <taxon>Spermatophyta</taxon>
        <taxon>Magnoliopsida</taxon>
        <taxon>eudicotyledons</taxon>
        <taxon>Gunneridae</taxon>
        <taxon>Pentapetalae</taxon>
        <taxon>rosids</taxon>
        <taxon>malvids</taxon>
        <taxon>Sapindales</taxon>
        <taxon>Sapindaceae</taxon>
        <taxon>Hippocastanoideae</taxon>
        <taxon>Acereae</taxon>
        <taxon>Dipteronia</taxon>
    </lineage>
</organism>
<proteinExistence type="predicted"/>
<evidence type="ECO:0000313" key="2">
    <source>
        <dbReference type="EMBL" id="KAK2635111.1"/>
    </source>
</evidence>
<dbReference type="EMBL" id="JANJYI010000009">
    <property type="protein sequence ID" value="KAK2635111.1"/>
    <property type="molecule type" value="Genomic_DNA"/>
</dbReference>
<feature type="region of interest" description="Disordered" evidence="1">
    <location>
        <begin position="72"/>
        <end position="145"/>
    </location>
</feature>
<feature type="compositionally biased region" description="Polar residues" evidence="1">
    <location>
        <begin position="1"/>
        <end position="13"/>
    </location>
</feature>
<feature type="compositionally biased region" description="Polar residues" evidence="1">
    <location>
        <begin position="34"/>
        <end position="46"/>
    </location>
</feature>